<sequence>MAPSVTTILTVARTGSRVVCFLIRPAHKGPGNLRELGYDPWLTPDGSEGLRRRASRLARRGAGLGKLALQGVLGAVVVLPLLLIFGVLFALGFDPAGWLLGLTLLLAVLGLVRTALRASRLMRAPDEELDSGASGMTAASSLQNPSLQDDEAGLLELLRRHERALPAPTRTAFHAAVIATRDALRASAHDATLDRDTFDVRQAAREDLPALLAAYRASPATLANDAELGRQLQLIERRMNAVIQDRAAKHQRVLEAHGRYLETKYLQGEPETVERGEAVPVRSPVRRTHPQEKVNTRK</sequence>
<keyword evidence="2" id="KW-0812">Transmembrane</keyword>
<protein>
    <recommendedName>
        <fullName evidence="5">5-bromo-4-chloroindolyl phosphate hydrolysis protein</fullName>
    </recommendedName>
</protein>
<feature type="transmembrane region" description="Helical" evidence="2">
    <location>
        <begin position="67"/>
        <end position="91"/>
    </location>
</feature>
<evidence type="ECO:0000256" key="1">
    <source>
        <dbReference type="SAM" id="MobiDB-lite"/>
    </source>
</evidence>
<organism evidence="3 4">
    <name type="scientific">Deinococcus aerophilus</name>
    <dbReference type="NCBI Taxonomy" id="522488"/>
    <lineage>
        <taxon>Bacteria</taxon>
        <taxon>Thermotogati</taxon>
        <taxon>Deinococcota</taxon>
        <taxon>Deinococci</taxon>
        <taxon>Deinococcales</taxon>
        <taxon>Deinococcaceae</taxon>
        <taxon>Deinococcus</taxon>
    </lineage>
</organism>
<dbReference type="RefSeq" id="WP_188903844.1">
    <property type="nucleotide sequence ID" value="NZ_BMOM01000013.1"/>
</dbReference>
<dbReference type="EMBL" id="BMOM01000013">
    <property type="protein sequence ID" value="GGM10892.1"/>
    <property type="molecule type" value="Genomic_DNA"/>
</dbReference>
<feature type="transmembrane region" description="Helical" evidence="2">
    <location>
        <begin position="97"/>
        <end position="116"/>
    </location>
</feature>
<feature type="compositionally biased region" description="Basic and acidic residues" evidence="1">
    <location>
        <begin position="289"/>
        <end position="298"/>
    </location>
</feature>
<proteinExistence type="predicted"/>
<evidence type="ECO:0000256" key="2">
    <source>
        <dbReference type="SAM" id="Phobius"/>
    </source>
</evidence>
<keyword evidence="2" id="KW-1133">Transmembrane helix</keyword>
<gene>
    <name evidence="3" type="ORF">GCM10010841_19200</name>
</gene>
<evidence type="ECO:0008006" key="5">
    <source>
        <dbReference type="Google" id="ProtNLM"/>
    </source>
</evidence>
<accession>A0ABQ2GS99</accession>
<keyword evidence="4" id="KW-1185">Reference proteome</keyword>
<dbReference type="Proteomes" id="UP000661918">
    <property type="component" value="Unassembled WGS sequence"/>
</dbReference>
<reference evidence="4" key="1">
    <citation type="journal article" date="2019" name="Int. J. Syst. Evol. Microbiol.">
        <title>The Global Catalogue of Microorganisms (GCM) 10K type strain sequencing project: providing services to taxonomists for standard genome sequencing and annotation.</title>
        <authorList>
            <consortium name="The Broad Institute Genomics Platform"/>
            <consortium name="The Broad Institute Genome Sequencing Center for Infectious Disease"/>
            <person name="Wu L."/>
            <person name="Ma J."/>
        </authorList>
    </citation>
    <scope>NUCLEOTIDE SEQUENCE [LARGE SCALE GENOMIC DNA]</scope>
    <source>
        <strain evidence="4">JCM 15443</strain>
    </source>
</reference>
<keyword evidence="2" id="KW-0472">Membrane</keyword>
<feature type="region of interest" description="Disordered" evidence="1">
    <location>
        <begin position="271"/>
        <end position="298"/>
    </location>
</feature>
<comment type="caution">
    <text evidence="3">The sequence shown here is derived from an EMBL/GenBank/DDBJ whole genome shotgun (WGS) entry which is preliminary data.</text>
</comment>
<evidence type="ECO:0000313" key="3">
    <source>
        <dbReference type="EMBL" id="GGM10892.1"/>
    </source>
</evidence>
<name>A0ABQ2GS99_9DEIO</name>
<evidence type="ECO:0000313" key="4">
    <source>
        <dbReference type="Proteomes" id="UP000661918"/>
    </source>
</evidence>